<dbReference type="EMBL" id="JACHXD010000011">
    <property type="protein sequence ID" value="MBB3120689.1"/>
    <property type="molecule type" value="Genomic_DNA"/>
</dbReference>
<comment type="caution">
    <text evidence="3">The sequence shown here is derived from an EMBL/GenBank/DDBJ whole genome shotgun (WGS) entry which is preliminary data.</text>
</comment>
<dbReference type="Proteomes" id="UP000541535">
    <property type="component" value="Unassembled WGS sequence"/>
</dbReference>
<dbReference type="RefSeq" id="WP_183442462.1">
    <property type="nucleotide sequence ID" value="NZ_JACHXD010000011.1"/>
</dbReference>
<dbReference type="InterPro" id="IPR051043">
    <property type="entry name" value="Sulfatase_Mod_Factor_Kinase"/>
</dbReference>
<feature type="chain" id="PRO_5031128006" evidence="1">
    <location>
        <begin position="31"/>
        <end position="285"/>
    </location>
</feature>
<reference evidence="3 4" key="1">
    <citation type="submission" date="2020-08" db="EMBL/GenBank/DDBJ databases">
        <title>Genomic Encyclopedia of Type Strains, Phase III (KMG-III): the genomes of soil and plant-associated and newly described type strains.</title>
        <authorList>
            <person name="Whitman W."/>
        </authorList>
    </citation>
    <scope>NUCLEOTIDE SEQUENCE [LARGE SCALE GENOMIC DNA]</scope>
    <source>
        <strain evidence="3 4">CECT 8897</strain>
    </source>
</reference>
<evidence type="ECO:0000256" key="1">
    <source>
        <dbReference type="SAM" id="SignalP"/>
    </source>
</evidence>
<evidence type="ECO:0000313" key="3">
    <source>
        <dbReference type="EMBL" id="MBB3120689.1"/>
    </source>
</evidence>
<feature type="signal peptide" evidence="1">
    <location>
        <begin position="1"/>
        <end position="30"/>
    </location>
</feature>
<name>A0A7W5BCJ7_9BURK</name>
<dbReference type="Gene3D" id="3.90.1580.10">
    <property type="entry name" value="paralog of FGE (formylglycine-generating enzyme)"/>
    <property type="match status" value="1"/>
</dbReference>
<sequence length="285" mass="30678">MATPRGSLLRGLGSAAVLLVQLLAPAGAVAAAADDGALSATPAASYRKVPGGSLRSVLPADGVDAPATVAPFLLRTNPVSVEEFKNFLASHPEWQRSQIPRLFAAPAYLAAWQGDMDSAPLQANSPVTQVSWYAARAFCEAEGARLPRWYEWEFAAAASATRADAREDDEWLLKILSWYERPGNVRPGPVGLDEANLYGIHNLHGLIWEWVDDFSGLFVNADSRAKGEQKTMEFCGGAAVSLADRRNYAILMRLALLAAMESNQHGANLGFRCVRDVQPETAAAQ</sequence>
<gene>
    <name evidence="3" type="ORF">FHS03_003759</name>
</gene>
<dbReference type="GO" id="GO:0120147">
    <property type="term" value="F:formylglycine-generating oxidase activity"/>
    <property type="evidence" value="ECO:0007669"/>
    <property type="project" value="TreeGrafter"/>
</dbReference>
<organism evidence="3 4">
    <name type="scientific">Pseudoduganella violacea</name>
    <dbReference type="NCBI Taxonomy" id="1715466"/>
    <lineage>
        <taxon>Bacteria</taxon>
        <taxon>Pseudomonadati</taxon>
        <taxon>Pseudomonadota</taxon>
        <taxon>Betaproteobacteria</taxon>
        <taxon>Burkholderiales</taxon>
        <taxon>Oxalobacteraceae</taxon>
        <taxon>Telluria group</taxon>
        <taxon>Pseudoduganella</taxon>
    </lineage>
</organism>
<dbReference type="InterPro" id="IPR042095">
    <property type="entry name" value="SUMF_sf"/>
</dbReference>
<dbReference type="Pfam" id="PF03781">
    <property type="entry name" value="FGE-sulfatase"/>
    <property type="match status" value="1"/>
</dbReference>
<dbReference type="InterPro" id="IPR016187">
    <property type="entry name" value="CTDL_fold"/>
</dbReference>
<keyword evidence="1" id="KW-0732">Signal</keyword>
<accession>A0A7W5BCJ7</accession>
<proteinExistence type="predicted"/>
<feature type="domain" description="Sulfatase-modifying factor enzyme-like" evidence="2">
    <location>
        <begin position="51"/>
        <end position="275"/>
    </location>
</feature>
<dbReference type="SUPFAM" id="SSF56436">
    <property type="entry name" value="C-type lectin-like"/>
    <property type="match status" value="1"/>
</dbReference>
<dbReference type="PANTHER" id="PTHR23150">
    <property type="entry name" value="SULFATASE MODIFYING FACTOR 1, 2"/>
    <property type="match status" value="1"/>
</dbReference>
<evidence type="ECO:0000259" key="2">
    <source>
        <dbReference type="Pfam" id="PF03781"/>
    </source>
</evidence>
<dbReference type="PANTHER" id="PTHR23150:SF19">
    <property type="entry name" value="FORMYLGLYCINE-GENERATING ENZYME"/>
    <property type="match status" value="1"/>
</dbReference>
<keyword evidence="4" id="KW-1185">Reference proteome</keyword>
<evidence type="ECO:0000313" key="4">
    <source>
        <dbReference type="Proteomes" id="UP000541535"/>
    </source>
</evidence>
<dbReference type="InterPro" id="IPR005532">
    <property type="entry name" value="SUMF_dom"/>
</dbReference>
<dbReference type="AlphaFoldDB" id="A0A7W5BCJ7"/>
<protein>
    <submittedName>
        <fullName evidence="3">Formylglycine-generating enzyme required for sulfatase activity</fullName>
    </submittedName>
</protein>